<dbReference type="Proteomes" id="UP000199501">
    <property type="component" value="Unassembled WGS sequence"/>
</dbReference>
<protein>
    <recommendedName>
        <fullName evidence="3">Tetratricopeptide repeat-containing protein</fullName>
    </recommendedName>
</protein>
<accession>A0A1G6LEX2</accession>
<dbReference type="InterPro" id="IPR011990">
    <property type="entry name" value="TPR-like_helical_dom_sf"/>
</dbReference>
<dbReference type="Gene3D" id="1.25.40.10">
    <property type="entry name" value="Tetratricopeptide repeat domain"/>
    <property type="match status" value="1"/>
</dbReference>
<name>A0A1G6LEX2_9PSEU</name>
<gene>
    <name evidence="1" type="ORF">SAMN05216174_10234</name>
</gene>
<sequence>MVDTLADRPVTPVHRAMARVAWVRRPGVGLTYRRADDALVADLLDVPTVVDHVEHGLLCVGRDGADAHALPTVLVLVGFRARPDSTAAACARDLLGHRVWRAALALPADADAAVEVVLDADEARERLALWTRWAPRPVAGVLDTVHEALSGACPVAVVGRTDFSALLSEYTDSYAHAYPGGIHRSGPLAACPETPIGALGRYLTDLHRIAAEVGVRVDGASPARVRRAIAGAVDAAALPVLWIVEDVPPPLLTPGELRRLLVPSQHVRTLLTGVAASHDIPCEVIVLDPQTDRGDARPGESRAAASAAAEAIPRAETLAMDQEHRAEALAFDQRIGVAPRVALLRALAGRRAERGQSRDAAALRGEIARLCPGDVDALLAASAAHGAAGADAESLRAARAVLSLESARADHIRRARVLAARACDRLGEHAEADDLCWSHECFRADRTGAGPDAVAFRVGLATGLRLRGRPAEALRVLAVDLPAAGPAAEIPEPGLVEARLEYARSALPAGEIGAAIEAARSVISHHERAGLFHHRWFVAARCVFADARLACDLAARTGVPDPRRASLADLEVLYSDYGERHGERSLLTLTAAVWRCRALVAGAPAEALAGLRRAGDLVRSEVGDGEPLWPRLRHGIAEALRTLGKRDEQRAVLTEVLAAQRVLLGRRHAETMATVADLAELGLSGDPLGRQVHHQPSP</sequence>
<evidence type="ECO:0000313" key="1">
    <source>
        <dbReference type="EMBL" id="SDC41733.1"/>
    </source>
</evidence>
<evidence type="ECO:0008006" key="3">
    <source>
        <dbReference type="Google" id="ProtNLM"/>
    </source>
</evidence>
<reference evidence="2" key="1">
    <citation type="submission" date="2016-10" db="EMBL/GenBank/DDBJ databases">
        <authorList>
            <person name="Varghese N."/>
            <person name="Submissions S."/>
        </authorList>
    </citation>
    <scope>NUCLEOTIDE SEQUENCE [LARGE SCALE GENOMIC DNA]</scope>
    <source>
        <strain evidence="2">IBRC-M 10403</strain>
    </source>
</reference>
<proteinExistence type="predicted"/>
<organism evidence="1 2">
    <name type="scientific">Actinokineospora iranica</name>
    <dbReference type="NCBI Taxonomy" id="1271860"/>
    <lineage>
        <taxon>Bacteria</taxon>
        <taxon>Bacillati</taxon>
        <taxon>Actinomycetota</taxon>
        <taxon>Actinomycetes</taxon>
        <taxon>Pseudonocardiales</taxon>
        <taxon>Pseudonocardiaceae</taxon>
        <taxon>Actinokineospora</taxon>
    </lineage>
</organism>
<dbReference type="AlphaFoldDB" id="A0A1G6LEX2"/>
<keyword evidence="2" id="KW-1185">Reference proteome</keyword>
<dbReference type="EMBL" id="FMZZ01000002">
    <property type="protein sequence ID" value="SDC41733.1"/>
    <property type="molecule type" value="Genomic_DNA"/>
</dbReference>
<evidence type="ECO:0000313" key="2">
    <source>
        <dbReference type="Proteomes" id="UP000199501"/>
    </source>
</evidence>